<dbReference type="Proteomes" id="UP000184063">
    <property type="component" value="Unassembled WGS sequence"/>
</dbReference>
<dbReference type="Pfam" id="PF05729">
    <property type="entry name" value="NACHT"/>
    <property type="match status" value="1"/>
</dbReference>
<evidence type="ECO:0000313" key="3">
    <source>
        <dbReference type="EMBL" id="OJZ79713.1"/>
    </source>
</evidence>
<gene>
    <name evidence="3" type="ORF">ASPFODRAFT_555114</name>
</gene>
<dbReference type="InterPro" id="IPR024983">
    <property type="entry name" value="CHAT_dom"/>
</dbReference>
<evidence type="ECO:0000259" key="2">
    <source>
        <dbReference type="Pfam" id="PF12770"/>
    </source>
</evidence>
<accession>A0A1M3SYY6</accession>
<evidence type="ECO:0000259" key="1">
    <source>
        <dbReference type="Pfam" id="PF05729"/>
    </source>
</evidence>
<dbReference type="Pfam" id="PF12770">
    <property type="entry name" value="CHAT"/>
    <property type="match status" value="1"/>
</dbReference>
<dbReference type="OrthoDB" id="4508661at2759"/>
<dbReference type="InterPro" id="IPR027417">
    <property type="entry name" value="P-loop_NTPase"/>
</dbReference>
<dbReference type="AlphaFoldDB" id="A0A1M3SYY6"/>
<proteinExistence type="predicted"/>
<reference evidence="4" key="1">
    <citation type="journal article" date="2017" name="Genome Biol.">
        <title>Comparative genomics reveals high biological diversity and specific adaptations in the industrially and medically important fungal genus Aspergillus.</title>
        <authorList>
            <person name="de Vries R.P."/>
            <person name="Riley R."/>
            <person name="Wiebenga A."/>
            <person name="Aguilar-Osorio G."/>
            <person name="Amillis S."/>
            <person name="Uchima C.A."/>
            <person name="Anderluh G."/>
            <person name="Asadollahi M."/>
            <person name="Askin M."/>
            <person name="Barry K."/>
            <person name="Battaglia E."/>
            <person name="Bayram O."/>
            <person name="Benocci T."/>
            <person name="Braus-Stromeyer S.A."/>
            <person name="Caldana C."/>
            <person name="Canovas D."/>
            <person name="Cerqueira G.C."/>
            <person name="Chen F."/>
            <person name="Chen W."/>
            <person name="Choi C."/>
            <person name="Clum A."/>
            <person name="Dos Santos R.A."/>
            <person name="Damasio A.R."/>
            <person name="Diallinas G."/>
            <person name="Emri T."/>
            <person name="Fekete E."/>
            <person name="Flipphi M."/>
            <person name="Freyberg S."/>
            <person name="Gallo A."/>
            <person name="Gournas C."/>
            <person name="Habgood R."/>
            <person name="Hainaut M."/>
            <person name="Harispe M.L."/>
            <person name="Henrissat B."/>
            <person name="Hilden K.S."/>
            <person name="Hope R."/>
            <person name="Hossain A."/>
            <person name="Karabika E."/>
            <person name="Karaffa L."/>
            <person name="Karanyi Z."/>
            <person name="Krasevec N."/>
            <person name="Kuo A."/>
            <person name="Kusch H."/>
            <person name="LaButti K."/>
            <person name="Lagendijk E.L."/>
            <person name="Lapidus A."/>
            <person name="Levasseur A."/>
            <person name="Lindquist E."/>
            <person name="Lipzen A."/>
            <person name="Logrieco A.F."/>
            <person name="MacCabe A."/>
            <person name="Maekelae M.R."/>
            <person name="Malavazi I."/>
            <person name="Melin P."/>
            <person name="Meyer V."/>
            <person name="Mielnichuk N."/>
            <person name="Miskei M."/>
            <person name="Molnar A.P."/>
            <person name="Mule G."/>
            <person name="Ngan C.Y."/>
            <person name="Orejas M."/>
            <person name="Orosz E."/>
            <person name="Ouedraogo J.P."/>
            <person name="Overkamp K.M."/>
            <person name="Park H.-S."/>
            <person name="Perrone G."/>
            <person name="Piumi F."/>
            <person name="Punt P.J."/>
            <person name="Ram A.F."/>
            <person name="Ramon A."/>
            <person name="Rauscher S."/>
            <person name="Record E."/>
            <person name="Riano-Pachon D.M."/>
            <person name="Robert V."/>
            <person name="Roehrig J."/>
            <person name="Ruller R."/>
            <person name="Salamov A."/>
            <person name="Salih N.S."/>
            <person name="Samson R.A."/>
            <person name="Sandor E."/>
            <person name="Sanguinetti M."/>
            <person name="Schuetze T."/>
            <person name="Sepcic K."/>
            <person name="Shelest E."/>
            <person name="Sherlock G."/>
            <person name="Sophianopoulou V."/>
            <person name="Squina F.M."/>
            <person name="Sun H."/>
            <person name="Susca A."/>
            <person name="Todd R.B."/>
            <person name="Tsang A."/>
            <person name="Unkles S.E."/>
            <person name="van de Wiele N."/>
            <person name="van Rossen-Uffink D."/>
            <person name="Oliveira J.V."/>
            <person name="Vesth T.C."/>
            <person name="Visser J."/>
            <person name="Yu J.-H."/>
            <person name="Zhou M."/>
            <person name="Andersen M.R."/>
            <person name="Archer D.B."/>
            <person name="Baker S.E."/>
            <person name="Benoit I."/>
            <person name="Brakhage A.A."/>
            <person name="Braus G.H."/>
            <person name="Fischer R."/>
            <person name="Frisvad J.C."/>
            <person name="Goldman G.H."/>
            <person name="Houbraken J."/>
            <person name="Oakley B."/>
            <person name="Pocsi I."/>
            <person name="Scazzocchio C."/>
            <person name="Seiboth B."/>
            <person name="vanKuyk P.A."/>
            <person name="Wortman J."/>
            <person name="Dyer P.S."/>
            <person name="Grigoriev I.V."/>
        </authorList>
    </citation>
    <scope>NUCLEOTIDE SEQUENCE [LARGE SCALE GENOMIC DNA]</scope>
    <source>
        <strain evidence="4">CBS 106.47</strain>
    </source>
</reference>
<evidence type="ECO:0008006" key="5">
    <source>
        <dbReference type="Google" id="ProtNLM"/>
    </source>
</evidence>
<evidence type="ECO:0000313" key="4">
    <source>
        <dbReference type="Proteomes" id="UP000184063"/>
    </source>
</evidence>
<protein>
    <recommendedName>
        <fullName evidence="5">CHAT domain-containing protein</fullName>
    </recommendedName>
</protein>
<feature type="domain" description="CHAT" evidence="2">
    <location>
        <begin position="227"/>
        <end position="414"/>
    </location>
</feature>
<dbReference type="VEuPathDB" id="FungiDB:ASPFODRAFT_555114"/>
<name>A0A1M3SYY6_ASPLC</name>
<dbReference type="EMBL" id="KV878275">
    <property type="protein sequence ID" value="OJZ79713.1"/>
    <property type="molecule type" value="Genomic_DNA"/>
</dbReference>
<dbReference type="SUPFAM" id="SSF52540">
    <property type="entry name" value="P-loop containing nucleoside triphosphate hydrolases"/>
    <property type="match status" value="1"/>
</dbReference>
<dbReference type="CDD" id="cd00009">
    <property type="entry name" value="AAA"/>
    <property type="match status" value="1"/>
</dbReference>
<sequence>MDSASTQVRIDFVERSYSPAKQEWVVDVRNSLGQVIGTVNVKNPLEDEDEENIRWYLEEHVLSDPYQIRRAKEAVALLDHYRNELAQIFQATVKEAISSSSASDLRSIRLDVVSRQSSTSKFQSLHWELLESADWDIGMDVIFILTRRITLSQIEFVAPILDPQKDIHILFISARPAADRDIDYRLISRPLVDLVNSPQMQGHCDIDFVRPGSWLFFESYLHSHPPGYYSIVHFDVHGLIYMDEPHLKFTPLIPKLLFDVQKASTIAEQLKKTEVKTVILNACNSANAQTSYHSNLAQIFVEAGVSTVIAMSYAVLAESAELFVSQFYESFLYQRLDADLASHAARRAMETSSHRQGAFGLMRTLKDCVIPVVYKGHSGSLSWEAKYTSKLKLPVLSHHAVDTKAFVGRDIDILKLEQLLFWKHAIYLYGPGGSGKTSLARHLSYWWVKTHFFDNTYITSSRDFQSFDESAIYRSLAALIRGHQSSSAGYVGDQTAREIVHQSSCVIFIDDCETTAGKIGLEHFVLPALDQEAASNLQTFLTNFCAVKEVKCRLVLLSRTDALMADHIIDPDGRVANEHIGYYELKNMRSTDIIQIVKSLEGSDSKMRDLSDTDVKQLSDLFKFHDNNVMVALLLAPCIRQSESGATSIESLDETLQTQLPGPLSESILGRLEAASQEDVGIFSDFAMVMADLKSSHPVVHRTMLCFAVIRSRCLNFVNLSGYLLNLAGWRLLPSCPGAEAYRLSQPIGRRAASLPERYHYEVFDHSPSTRHALRDAMKILKVIGLVEEDVALASQSYYKLHPLLPYLLRAEILRLDDSVQFMHRLNDSFLDYWNFRASEWVHEEDSIIPGFIVTEWPNLCSAIDLCVQHRGFDLGDIEMFGALKHVLKAGGRTPEKIEKSLKLLIKAIFRFERVAALSVHSALAPDMISKATGLIRLMLQFLKLSNRDVADEGALSLIRRSMSLLETSKSAYGALDSESWCTGIALELAMLRNKAFTEESHECVLYSRIWNATIPVDASDELAAFFYDTQFHLLLLLLDERHLMESFAVTEDMIRNKAEAILDAMKAEDLDSTSLELIWSMFQLKHLMNTSDTPFDLDGAPEATNIIQMVQQRGIGLDENDPNVAMILAIASRQDPERARSILLKALHHAHQQNDRRAQQVLHRALFMVAMENYDLEHSVLHFDEMQIL</sequence>
<dbReference type="InterPro" id="IPR007111">
    <property type="entry name" value="NACHT_NTPase"/>
</dbReference>
<organism evidence="3 4">
    <name type="scientific">Aspergillus luchuensis (strain CBS 106.47)</name>
    <dbReference type="NCBI Taxonomy" id="1137211"/>
    <lineage>
        <taxon>Eukaryota</taxon>
        <taxon>Fungi</taxon>
        <taxon>Dikarya</taxon>
        <taxon>Ascomycota</taxon>
        <taxon>Pezizomycotina</taxon>
        <taxon>Eurotiomycetes</taxon>
        <taxon>Eurotiomycetidae</taxon>
        <taxon>Eurotiales</taxon>
        <taxon>Aspergillaceae</taxon>
        <taxon>Aspergillus</taxon>
        <taxon>Aspergillus subgen. Circumdati</taxon>
    </lineage>
</organism>
<dbReference type="Gene3D" id="3.40.50.300">
    <property type="entry name" value="P-loop containing nucleotide triphosphate hydrolases"/>
    <property type="match status" value="1"/>
</dbReference>
<feature type="domain" description="NACHT" evidence="1">
    <location>
        <begin position="426"/>
        <end position="597"/>
    </location>
</feature>